<feature type="domain" description="SpoVT-AbrB" evidence="7">
    <location>
        <begin position="76"/>
        <end position="119"/>
    </location>
</feature>
<dbReference type="EMBL" id="BARV01003274">
    <property type="protein sequence ID" value="GAI01157.1"/>
    <property type="molecule type" value="Genomic_DNA"/>
</dbReference>
<dbReference type="HAMAP" id="MF_01008">
    <property type="entry name" value="MraZ"/>
    <property type="match status" value="1"/>
</dbReference>
<dbReference type="GO" id="GO:2000143">
    <property type="term" value="P:negative regulation of DNA-templated transcription initiation"/>
    <property type="evidence" value="ECO:0007669"/>
    <property type="project" value="TreeGrafter"/>
</dbReference>
<dbReference type="PANTHER" id="PTHR34701:SF1">
    <property type="entry name" value="TRANSCRIPTIONAL REGULATOR MRAZ"/>
    <property type="match status" value="1"/>
</dbReference>
<keyword evidence="3" id="KW-0677">Repeat</keyword>
<dbReference type="GO" id="GO:0003700">
    <property type="term" value="F:DNA-binding transcription factor activity"/>
    <property type="evidence" value="ECO:0007669"/>
    <property type="project" value="InterPro"/>
</dbReference>
<evidence type="ECO:0000256" key="5">
    <source>
        <dbReference type="ARBA" id="ARBA00023125"/>
    </source>
</evidence>
<accession>X1K2D4</accession>
<dbReference type="PANTHER" id="PTHR34701">
    <property type="entry name" value="TRANSCRIPTIONAL REGULATOR MRAZ"/>
    <property type="match status" value="1"/>
</dbReference>
<evidence type="ECO:0000256" key="1">
    <source>
        <dbReference type="ARBA" id="ARBA00013860"/>
    </source>
</evidence>
<dbReference type="Gene3D" id="3.40.1550.20">
    <property type="entry name" value="Transcriptional regulator MraZ domain"/>
    <property type="match status" value="1"/>
</dbReference>
<dbReference type="InterPro" id="IPR007159">
    <property type="entry name" value="SpoVT-AbrB_dom"/>
</dbReference>
<dbReference type="InterPro" id="IPR020603">
    <property type="entry name" value="MraZ_dom"/>
</dbReference>
<dbReference type="GO" id="GO:0000976">
    <property type="term" value="F:transcription cis-regulatory region binding"/>
    <property type="evidence" value="ECO:0007669"/>
    <property type="project" value="TreeGrafter"/>
</dbReference>
<dbReference type="CDD" id="cd16320">
    <property type="entry name" value="MraZ_N"/>
    <property type="match status" value="1"/>
</dbReference>
<feature type="domain" description="SpoVT-AbrB" evidence="7">
    <location>
        <begin position="4"/>
        <end position="47"/>
    </location>
</feature>
<dbReference type="SUPFAM" id="SSF89447">
    <property type="entry name" value="AbrB/MazE/MraZ-like"/>
    <property type="match status" value="1"/>
</dbReference>
<dbReference type="CDD" id="cd16321">
    <property type="entry name" value="MraZ_C"/>
    <property type="match status" value="1"/>
</dbReference>
<evidence type="ECO:0000256" key="4">
    <source>
        <dbReference type="ARBA" id="ARBA00023015"/>
    </source>
</evidence>
<gene>
    <name evidence="8" type="ORF">S06H3_07925</name>
</gene>
<dbReference type="AlphaFoldDB" id="X1K2D4"/>
<dbReference type="NCBIfam" id="TIGR00242">
    <property type="entry name" value="division/cell wall cluster transcriptional repressor MraZ"/>
    <property type="match status" value="1"/>
</dbReference>
<protein>
    <recommendedName>
        <fullName evidence="1">Transcriptional regulator MraZ</fullName>
    </recommendedName>
</protein>
<evidence type="ECO:0000256" key="3">
    <source>
        <dbReference type="ARBA" id="ARBA00022737"/>
    </source>
</evidence>
<dbReference type="InterPro" id="IPR035644">
    <property type="entry name" value="MraZ_C"/>
</dbReference>
<dbReference type="InterPro" id="IPR003444">
    <property type="entry name" value="MraZ"/>
</dbReference>
<comment type="caution">
    <text evidence="8">The sequence shown here is derived from an EMBL/GenBank/DDBJ whole genome shotgun (WGS) entry which is preliminary data.</text>
</comment>
<organism evidence="8">
    <name type="scientific">marine sediment metagenome</name>
    <dbReference type="NCBI Taxonomy" id="412755"/>
    <lineage>
        <taxon>unclassified sequences</taxon>
        <taxon>metagenomes</taxon>
        <taxon>ecological metagenomes</taxon>
    </lineage>
</organism>
<dbReference type="InterPro" id="IPR035642">
    <property type="entry name" value="MraZ_N"/>
</dbReference>
<sequence length="143" mass="16692">MLGNYHRTIDNKGRVFIPTKFREDFVKGIVISKGYGVRCLCLFSKENWEGMDEKIVSNKVAEGDTQEFSRWFYSSACEETMDQQGRIRIPQNLIEYAGLKKDIVMVGISKRAEVWAKEIWPGYYEQVDSKYKENKDVFEKLGL</sequence>
<keyword evidence="4" id="KW-0805">Transcription regulation</keyword>
<dbReference type="InterPro" id="IPR038619">
    <property type="entry name" value="MraZ_sf"/>
</dbReference>
<dbReference type="PROSITE" id="PS51740">
    <property type="entry name" value="SPOVT_ABRB"/>
    <property type="match status" value="2"/>
</dbReference>
<evidence type="ECO:0000256" key="6">
    <source>
        <dbReference type="ARBA" id="ARBA00023163"/>
    </source>
</evidence>
<dbReference type="InterPro" id="IPR037914">
    <property type="entry name" value="SpoVT-AbrB_sf"/>
</dbReference>
<dbReference type="Pfam" id="PF02381">
    <property type="entry name" value="MraZ"/>
    <property type="match status" value="2"/>
</dbReference>
<evidence type="ECO:0000256" key="2">
    <source>
        <dbReference type="ARBA" id="ARBA00022490"/>
    </source>
</evidence>
<keyword evidence="5" id="KW-0238">DNA-binding</keyword>
<proteinExistence type="inferred from homology"/>
<keyword evidence="2" id="KW-0963">Cytoplasm</keyword>
<evidence type="ECO:0000313" key="8">
    <source>
        <dbReference type="EMBL" id="GAI01157.1"/>
    </source>
</evidence>
<evidence type="ECO:0000259" key="7">
    <source>
        <dbReference type="PROSITE" id="PS51740"/>
    </source>
</evidence>
<reference evidence="8" key="1">
    <citation type="journal article" date="2014" name="Front. Microbiol.">
        <title>High frequency of phylogenetically diverse reductive dehalogenase-homologous genes in deep subseafloor sedimentary metagenomes.</title>
        <authorList>
            <person name="Kawai M."/>
            <person name="Futagami T."/>
            <person name="Toyoda A."/>
            <person name="Takaki Y."/>
            <person name="Nishi S."/>
            <person name="Hori S."/>
            <person name="Arai W."/>
            <person name="Tsubouchi T."/>
            <person name="Morono Y."/>
            <person name="Uchiyama I."/>
            <person name="Ito T."/>
            <person name="Fujiyama A."/>
            <person name="Inagaki F."/>
            <person name="Takami H."/>
        </authorList>
    </citation>
    <scope>NUCLEOTIDE SEQUENCE</scope>
    <source>
        <strain evidence="8">Expedition CK06-06</strain>
    </source>
</reference>
<keyword evidence="6" id="KW-0804">Transcription</keyword>
<name>X1K2D4_9ZZZZ</name>